<dbReference type="WBParaSite" id="SPAL_0000467700.1">
    <property type="protein sequence ID" value="SPAL_0000467700.1"/>
    <property type="gene ID" value="SPAL_0000467700"/>
</dbReference>
<feature type="transmembrane region" description="Helical" evidence="1">
    <location>
        <begin position="12"/>
        <end position="36"/>
    </location>
</feature>
<proteinExistence type="predicted"/>
<feature type="transmembrane region" description="Helical" evidence="1">
    <location>
        <begin position="42"/>
        <end position="67"/>
    </location>
</feature>
<accession>A0A0N5BFA9</accession>
<dbReference type="AlphaFoldDB" id="A0A0N5BFA9"/>
<keyword evidence="1" id="KW-1133">Transmembrane helix</keyword>
<organism evidence="2 3">
    <name type="scientific">Strongyloides papillosus</name>
    <name type="common">Intestinal threadworm</name>
    <dbReference type="NCBI Taxonomy" id="174720"/>
    <lineage>
        <taxon>Eukaryota</taxon>
        <taxon>Metazoa</taxon>
        <taxon>Ecdysozoa</taxon>
        <taxon>Nematoda</taxon>
        <taxon>Chromadorea</taxon>
        <taxon>Rhabditida</taxon>
        <taxon>Tylenchina</taxon>
        <taxon>Panagrolaimomorpha</taxon>
        <taxon>Strongyloidoidea</taxon>
        <taxon>Strongyloididae</taxon>
        <taxon>Strongyloides</taxon>
    </lineage>
</organism>
<keyword evidence="2" id="KW-1185">Reference proteome</keyword>
<dbReference type="Proteomes" id="UP000046392">
    <property type="component" value="Unplaced"/>
</dbReference>
<evidence type="ECO:0000313" key="3">
    <source>
        <dbReference type="WBParaSite" id="SPAL_0000467700.1"/>
    </source>
</evidence>
<evidence type="ECO:0000256" key="1">
    <source>
        <dbReference type="SAM" id="Phobius"/>
    </source>
</evidence>
<name>A0A0N5BFA9_STREA</name>
<keyword evidence="1" id="KW-0472">Membrane</keyword>
<reference evidence="3" key="1">
    <citation type="submission" date="2017-02" db="UniProtKB">
        <authorList>
            <consortium name="WormBaseParasite"/>
        </authorList>
    </citation>
    <scope>IDENTIFICATION</scope>
</reference>
<sequence length="84" mass="10179">MEFKYFNKLILFILYNRILSQLFLGFLIAQNISVFWINRCQFYSLILMYSLTNNSKLLLLNLIVYLIKISFNKKLKFLFLILVK</sequence>
<keyword evidence="1" id="KW-0812">Transmembrane</keyword>
<evidence type="ECO:0000313" key="2">
    <source>
        <dbReference type="Proteomes" id="UP000046392"/>
    </source>
</evidence>
<protein>
    <submittedName>
        <fullName evidence="3">7TM_GPCR_Srx domain-containing protein</fullName>
    </submittedName>
</protein>